<protein>
    <submittedName>
        <fullName evidence="1">40S ribosomal protein S7</fullName>
    </submittedName>
</protein>
<proteinExistence type="evidence at transcript level"/>
<sequence length="74" mass="8280">MSWNNKKKVFVGACFPFQVNGIRTDVKGVDEEVVNVLVEKKCTYNENEFKMIETAINGLLGVNVVVGINHHSLN</sequence>
<keyword evidence="1" id="KW-0689">Ribosomal protein</keyword>
<reference evidence="1" key="1">
    <citation type="submission" date="2010-09" db="EMBL/GenBank/DDBJ databases">
        <title>The organization of cytoplasmic ribosomal protein genes in microsporidian Nosema bombycis genome.</title>
        <authorList>
            <person name="Liu H."/>
            <person name="Pan G."/>
            <person name="Li T."/>
            <person name="Huang W."/>
            <person name="Zhou Z."/>
        </authorList>
    </citation>
    <scope>NUCLEOTIDE SEQUENCE</scope>
    <source>
        <strain evidence="1">CQ1</strain>
    </source>
</reference>
<accession>F2X0Z1</accession>
<evidence type="ECO:0000313" key="1">
    <source>
        <dbReference type="EMBL" id="ADZ95622.1"/>
    </source>
</evidence>
<dbReference type="AlphaFoldDB" id="F2X0Z1"/>
<dbReference type="VEuPathDB" id="MicrosporidiaDB:NBO_1210g0002"/>
<dbReference type="EMBL" id="HQ291369">
    <property type="protein sequence ID" value="ADZ95622.1"/>
    <property type="molecule type" value="mRNA"/>
</dbReference>
<name>F2X0Z1_NOSBO</name>
<organism evidence="1">
    <name type="scientific">Nosema bombycis</name>
    <name type="common">Microsporidian parasite</name>
    <name type="synonym">Pebrine of silkworm</name>
    <dbReference type="NCBI Taxonomy" id="27978"/>
    <lineage>
        <taxon>Eukaryota</taxon>
        <taxon>Fungi</taxon>
        <taxon>Fungi incertae sedis</taxon>
        <taxon>Microsporidia</taxon>
        <taxon>Nosematidae</taxon>
        <taxon>Nosema</taxon>
    </lineage>
</organism>
<dbReference type="GO" id="GO:0005840">
    <property type="term" value="C:ribosome"/>
    <property type="evidence" value="ECO:0007669"/>
    <property type="project" value="UniProtKB-KW"/>
</dbReference>
<keyword evidence="1" id="KW-0687">Ribonucleoprotein</keyword>